<accession>A0AAV6WQG2</accession>
<dbReference type="PANTHER" id="PTHR31672">
    <property type="entry name" value="BNACNNG10540D PROTEIN"/>
    <property type="match status" value="1"/>
</dbReference>
<name>A0AAV6WQG2_9LAMI</name>
<dbReference type="InterPro" id="IPR001810">
    <property type="entry name" value="F-box_dom"/>
</dbReference>
<evidence type="ECO:0000256" key="1">
    <source>
        <dbReference type="SAM" id="MobiDB-lite"/>
    </source>
</evidence>
<dbReference type="AlphaFoldDB" id="A0AAV6WQG2"/>
<dbReference type="PANTHER" id="PTHR31672:SF13">
    <property type="entry name" value="F-BOX PROTEIN CPR30-LIKE"/>
    <property type="match status" value="1"/>
</dbReference>
<evidence type="ECO:0000313" key="3">
    <source>
        <dbReference type="EMBL" id="KAG8372324.1"/>
    </source>
</evidence>
<feature type="region of interest" description="Disordered" evidence="1">
    <location>
        <begin position="130"/>
        <end position="163"/>
    </location>
</feature>
<dbReference type="Pfam" id="PF00646">
    <property type="entry name" value="F-box"/>
    <property type="match status" value="1"/>
</dbReference>
<dbReference type="EMBL" id="WHWC01000012">
    <property type="protein sequence ID" value="KAG8372324.1"/>
    <property type="molecule type" value="Genomic_DNA"/>
</dbReference>
<evidence type="ECO:0000259" key="2">
    <source>
        <dbReference type="Pfam" id="PF00646"/>
    </source>
</evidence>
<proteinExistence type="predicted"/>
<feature type="compositionally biased region" description="Basic and acidic residues" evidence="1">
    <location>
        <begin position="145"/>
        <end position="163"/>
    </location>
</feature>
<dbReference type="InterPro" id="IPR050796">
    <property type="entry name" value="SCF_F-box_component"/>
</dbReference>
<gene>
    <name evidence="3" type="ORF">BUALT_Bualt12G0054300</name>
</gene>
<organism evidence="3 4">
    <name type="scientific">Buddleja alternifolia</name>
    <dbReference type="NCBI Taxonomy" id="168488"/>
    <lineage>
        <taxon>Eukaryota</taxon>
        <taxon>Viridiplantae</taxon>
        <taxon>Streptophyta</taxon>
        <taxon>Embryophyta</taxon>
        <taxon>Tracheophyta</taxon>
        <taxon>Spermatophyta</taxon>
        <taxon>Magnoliopsida</taxon>
        <taxon>eudicotyledons</taxon>
        <taxon>Gunneridae</taxon>
        <taxon>Pentapetalae</taxon>
        <taxon>asterids</taxon>
        <taxon>lamiids</taxon>
        <taxon>Lamiales</taxon>
        <taxon>Scrophulariaceae</taxon>
        <taxon>Buddlejeae</taxon>
        <taxon>Buddleja</taxon>
    </lineage>
</organism>
<feature type="domain" description="F-box" evidence="2">
    <location>
        <begin position="260"/>
        <end position="293"/>
    </location>
</feature>
<protein>
    <recommendedName>
        <fullName evidence="2">F-box domain-containing protein</fullName>
    </recommendedName>
</protein>
<evidence type="ECO:0000313" key="4">
    <source>
        <dbReference type="Proteomes" id="UP000826271"/>
    </source>
</evidence>
<keyword evidence="4" id="KW-1185">Reference proteome</keyword>
<reference evidence="3" key="1">
    <citation type="submission" date="2019-10" db="EMBL/GenBank/DDBJ databases">
        <authorList>
            <person name="Zhang R."/>
            <person name="Pan Y."/>
            <person name="Wang J."/>
            <person name="Ma R."/>
            <person name="Yu S."/>
        </authorList>
    </citation>
    <scope>NUCLEOTIDE SEQUENCE</scope>
    <source>
        <strain evidence="3">LA-IB0</strain>
        <tissue evidence="3">Leaf</tissue>
    </source>
</reference>
<sequence length="623" mass="72817">MRGYGRDEHEDLECLGLRERLKESIRMKMKKEPGTGARDQTNGFRQGGEYLPKPANKLKTNVEKHKNTRLDYLFLLSDDAEVPRCAPRNVSATKSNARSTLVNNCGKEVNGHDRGREVINGRDGRKQMLASRQSGPKSRAWGSLADERPKAKPKRQHEDKDLDADKAISMTRQMFRYNLKKFQDDDDGVSDMEAGFHDKRILKSCNKKMCCKRSNSFTPEIFGRPCKRPKSSLLPEIITGSGERSNFCRSAEIIGGNDDLLMRLIFVFLPAIILIRFQSVCKQWQSVIFSIYFSHYHNHHHIRGLRHQSQLSFILRSSSKFFYFNPTTKIILPFRFNSLYTRILQSSHGLLLLECRNTLYGRKQYYVYNPTTRRFRNLFIESMNLSGLCLAFDPSKSPYYKVVSVRLIEKPRPYINNILDYIYRFYVYDSSNHTWKGLGELFTVGFQVNFCNGIYLNNRIYWMRHSVKSFYLDLETGKLGKLPKIETPWTKRGERNKNYVMESNGHLYCVSIYLGPMRKSLLVYEMSDNFGWFKKYFVNLRQISGAFDEVHCQANVLGITRGENNKESSVWIHVPGKIIWYRFYDEEFDVLELRTKEMYIKGDRSLEFERKNSCQFIESLASV</sequence>
<comment type="caution">
    <text evidence="3">The sequence shown here is derived from an EMBL/GenBank/DDBJ whole genome shotgun (WGS) entry which is preliminary data.</text>
</comment>
<dbReference type="Proteomes" id="UP000826271">
    <property type="component" value="Unassembled WGS sequence"/>
</dbReference>
<feature type="region of interest" description="Disordered" evidence="1">
    <location>
        <begin position="29"/>
        <end position="53"/>
    </location>
</feature>